<comment type="catalytic activity">
    <reaction evidence="5">
        <text>DNA(n) + a 2'-deoxyribonucleoside 5'-triphosphate = DNA(n+1) + diphosphate</text>
        <dbReference type="Rhea" id="RHEA:22508"/>
        <dbReference type="Rhea" id="RHEA-COMP:17339"/>
        <dbReference type="Rhea" id="RHEA-COMP:17340"/>
        <dbReference type="ChEBI" id="CHEBI:33019"/>
        <dbReference type="ChEBI" id="CHEBI:61560"/>
        <dbReference type="ChEBI" id="CHEBI:173112"/>
        <dbReference type="EC" id="2.7.7.7"/>
    </reaction>
</comment>
<dbReference type="GO" id="GO:0006303">
    <property type="term" value="P:double-strand break repair via nonhomologous end joining"/>
    <property type="evidence" value="ECO:0007669"/>
    <property type="project" value="TreeGrafter"/>
</dbReference>
<dbReference type="InterPro" id="IPR028207">
    <property type="entry name" value="DNA_pol_B_palm_palm"/>
</dbReference>
<dbReference type="InterPro" id="IPR037160">
    <property type="entry name" value="DNA_Pol_thumb_sf"/>
</dbReference>
<dbReference type="SUPFAM" id="SSF81585">
    <property type="entry name" value="PsbU/PolX domain-like"/>
    <property type="match status" value="1"/>
</dbReference>
<evidence type="ECO:0000313" key="11">
    <source>
        <dbReference type="Proteomes" id="UP000269721"/>
    </source>
</evidence>
<keyword evidence="5" id="KW-0234">DNA repair</keyword>
<keyword evidence="1" id="KW-0237">DNA synthesis</keyword>
<accession>A0A4P9W4L8</accession>
<keyword evidence="4" id="KW-0235">DNA replication</keyword>
<feature type="domain" description="DNA polymerase lambda fingers" evidence="7">
    <location>
        <begin position="27"/>
        <end position="75"/>
    </location>
</feature>
<dbReference type="EMBL" id="KZ997530">
    <property type="protein sequence ID" value="RKO87301.1"/>
    <property type="molecule type" value="Genomic_DNA"/>
</dbReference>
<keyword evidence="2 5" id="KW-0808">Transferase</keyword>
<comment type="function">
    <text evidence="5">DNA polymerase that functions in several pathways of DNA repair. Involved in base excision repair (BER) responsible for repair of lesions that give rise to abasic (AP) sites in DNA. Also contributes to DNA double-strand break repair by non-homologous end joining and homologous recombination. Has both template-dependent and template-independent (terminal transferase) DNA polymerase activities. Has also a 5'-deoxyribose-5-phosphate lyase (dRP lyase) activity.</text>
</comment>
<dbReference type="GO" id="GO:0005634">
    <property type="term" value="C:nucleus"/>
    <property type="evidence" value="ECO:0007669"/>
    <property type="project" value="UniProtKB-SubCell"/>
</dbReference>
<dbReference type="GO" id="GO:0003887">
    <property type="term" value="F:DNA-directed DNA polymerase activity"/>
    <property type="evidence" value="ECO:0007669"/>
    <property type="project" value="UniProtKB-UniRule"/>
</dbReference>
<dbReference type="OrthoDB" id="205514at2759"/>
<comment type="subcellular location">
    <subcellularLocation>
        <location evidence="5">Nucleus</location>
    </subcellularLocation>
</comment>
<dbReference type="PANTHER" id="PTHR11276">
    <property type="entry name" value="DNA POLYMERASE TYPE-X FAMILY MEMBER"/>
    <property type="match status" value="1"/>
</dbReference>
<reference evidence="11" key="1">
    <citation type="journal article" date="2018" name="Nat. Microbiol.">
        <title>Leveraging single-cell genomics to expand the fungal tree of life.</title>
        <authorList>
            <person name="Ahrendt S.R."/>
            <person name="Quandt C.A."/>
            <person name="Ciobanu D."/>
            <person name="Clum A."/>
            <person name="Salamov A."/>
            <person name="Andreopoulos B."/>
            <person name="Cheng J.F."/>
            <person name="Woyke T."/>
            <person name="Pelin A."/>
            <person name="Henrissat B."/>
            <person name="Reynolds N.K."/>
            <person name="Benny G.L."/>
            <person name="Smith M.E."/>
            <person name="James T.Y."/>
            <person name="Grigoriev I.V."/>
        </authorList>
    </citation>
    <scope>NUCLEOTIDE SEQUENCE [LARGE SCALE GENOMIC DNA]</scope>
</reference>
<protein>
    <recommendedName>
        <fullName evidence="5">DNA polymerase</fullName>
        <ecNumber evidence="5">2.7.7.7</ecNumber>
    </recommendedName>
</protein>
<dbReference type="Proteomes" id="UP000269721">
    <property type="component" value="Unassembled WGS sequence"/>
</dbReference>
<evidence type="ECO:0000256" key="2">
    <source>
        <dbReference type="ARBA" id="ARBA00022679"/>
    </source>
</evidence>
<feature type="region of interest" description="Disordered" evidence="6">
    <location>
        <begin position="188"/>
        <end position="215"/>
    </location>
</feature>
<feature type="compositionally biased region" description="Basic and acidic residues" evidence="6">
    <location>
        <begin position="188"/>
        <end position="202"/>
    </location>
</feature>
<feature type="domain" description="DNA polymerase beta thumb" evidence="8">
    <location>
        <begin position="213"/>
        <end position="239"/>
    </location>
</feature>
<dbReference type="PRINTS" id="PR00869">
    <property type="entry name" value="DNAPOLX"/>
</dbReference>
<dbReference type="AlphaFoldDB" id="A0A4P9W4L8"/>
<evidence type="ECO:0000256" key="6">
    <source>
        <dbReference type="SAM" id="MobiDB-lite"/>
    </source>
</evidence>
<comment type="similarity">
    <text evidence="5">Belongs to the DNA polymerase type-X family.</text>
</comment>
<feature type="domain" description="DNA polymerase beta palm" evidence="9">
    <location>
        <begin position="80"/>
        <end position="143"/>
    </location>
</feature>
<proteinExistence type="inferred from homology"/>
<dbReference type="Gene3D" id="1.10.150.20">
    <property type="entry name" value="5' to 3' exonuclease, C-terminal subdomain"/>
    <property type="match status" value="1"/>
</dbReference>
<dbReference type="Gene3D" id="3.30.460.10">
    <property type="entry name" value="Beta Polymerase, domain 2"/>
    <property type="match status" value="1"/>
</dbReference>
<dbReference type="GO" id="GO:0046872">
    <property type="term" value="F:metal ion binding"/>
    <property type="evidence" value="ECO:0007669"/>
    <property type="project" value="UniProtKB-UniRule"/>
</dbReference>
<evidence type="ECO:0000259" key="7">
    <source>
        <dbReference type="Pfam" id="PF10391"/>
    </source>
</evidence>
<organism evidence="10 11">
    <name type="scientific">Blyttiomyces helicus</name>
    <dbReference type="NCBI Taxonomy" id="388810"/>
    <lineage>
        <taxon>Eukaryota</taxon>
        <taxon>Fungi</taxon>
        <taxon>Fungi incertae sedis</taxon>
        <taxon>Chytridiomycota</taxon>
        <taxon>Chytridiomycota incertae sedis</taxon>
        <taxon>Chytridiomycetes</taxon>
        <taxon>Chytridiomycetes incertae sedis</taxon>
        <taxon>Blyttiomyces</taxon>
    </lineage>
</organism>
<evidence type="ECO:0000313" key="10">
    <source>
        <dbReference type="EMBL" id="RKO87301.1"/>
    </source>
</evidence>
<keyword evidence="5" id="KW-0227">DNA damage</keyword>
<sequence length="241" mass="27467">VEEFLHAGTISEAEKLKKSEKFHVIDMFARIYSVEPNLAKEWYDMDYRTVEDVRRGQKDLPKATTTGLDMFKEFEQSLGREDVDEILAILRHEITDIEPHAIVEPVGGYRRGCTEMDEVDVLIAQPGVEFVDGLTNRIVDHLKFKGSRRVGGMWDLVNEADDRCRTPRITPGHIYDVMTIEGVHEKAKLQDPRAEPRDDHPAKPSKAIHRKNTTGADLKTEKDVFNVLGLEYLEPTLRNAG</sequence>
<dbReference type="EC" id="2.7.7.7" evidence="5"/>
<dbReference type="InterPro" id="IPR022312">
    <property type="entry name" value="DNA_pol_X"/>
</dbReference>
<dbReference type="Gene3D" id="3.30.210.10">
    <property type="entry name" value="DNA polymerase, thumb domain"/>
    <property type="match status" value="1"/>
</dbReference>
<keyword evidence="11" id="KW-1185">Reference proteome</keyword>
<dbReference type="InterPro" id="IPR018944">
    <property type="entry name" value="DNA_pol_lambd_fingers_domain"/>
</dbReference>
<dbReference type="SUPFAM" id="SSF81301">
    <property type="entry name" value="Nucleotidyltransferase"/>
    <property type="match status" value="1"/>
</dbReference>
<dbReference type="GO" id="GO:0003677">
    <property type="term" value="F:DNA binding"/>
    <property type="evidence" value="ECO:0007669"/>
    <property type="project" value="UniProtKB-UniRule"/>
</dbReference>
<dbReference type="InterPro" id="IPR043519">
    <property type="entry name" value="NT_sf"/>
</dbReference>
<evidence type="ECO:0000256" key="5">
    <source>
        <dbReference type="RuleBase" id="RU366014"/>
    </source>
</evidence>
<evidence type="ECO:0000259" key="8">
    <source>
        <dbReference type="Pfam" id="PF14791"/>
    </source>
</evidence>
<dbReference type="Pfam" id="PF14792">
    <property type="entry name" value="DNA_pol_B_palm"/>
    <property type="match status" value="1"/>
</dbReference>
<keyword evidence="5" id="KW-0539">Nucleus</keyword>
<dbReference type="InterPro" id="IPR002008">
    <property type="entry name" value="DNA_pol_X_beta-like"/>
</dbReference>
<keyword evidence="3 5" id="KW-0548">Nucleotidyltransferase</keyword>
<gene>
    <name evidence="10" type="ORF">BDK51DRAFT_28972</name>
</gene>
<evidence type="ECO:0000259" key="9">
    <source>
        <dbReference type="Pfam" id="PF14792"/>
    </source>
</evidence>
<dbReference type="Pfam" id="PF10391">
    <property type="entry name" value="DNA_pol_lambd_f"/>
    <property type="match status" value="1"/>
</dbReference>
<keyword evidence="5" id="KW-0239">DNA-directed DNA polymerase</keyword>
<feature type="non-terminal residue" evidence="10">
    <location>
        <position position="1"/>
    </location>
</feature>
<evidence type="ECO:0000256" key="1">
    <source>
        <dbReference type="ARBA" id="ARBA00022634"/>
    </source>
</evidence>
<dbReference type="PRINTS" id="PR00870">
    <property type="entry name" value="DNAPOLXBETA"/>
</dbReference>
<evidence type="ECO:0000256" key="4">
    <source>
        <dbReference type="ARBA" id="ARBA00022705"/>
    </source>
</evidence>
<name>A0A4P9W4L8_9FUNG</name>
<evidence type="ECO:0000256" key="3">
    <source>
        <dbReference type="ARBA" id="ARBA00022695"/>
    </source>
</evidence>
<dbReference type="PANTHER" id="PTHR11276:SF28">
    <property type="entry name" value="DNA POLYMERASE LAMBDA"/>
    <property type="match status" value="1"/>
</dbReference>
<dbReference type="InterPro" id="IPR029398">
    <property type="entry name" value="PolB_thumb"/>
</dbReference>
<dbReference type="Pfam" id="PF14791">
    <property type="entry name" value="DNA_pol_B_thumb"/>
    <property type="match status" value="1"/>
</dbReference>